<accession>A0A367JRA2</accession>
<name>A0A367JRA2_RHIST</name>
<protein>
    <submittedName>
        <fullName evidence="1">Uncharacterized protein</fullName>
    </submittedName>
</protein>
<dbReference type="Proteomes" id="UP000253551">
    <property type="component" value="Unassembled WGS sequence"/>
</dbReference>
<organism evidence="1 2">
    <name type="scientific">Rhizopus stolonifer</name>
    <name type="common">Rhizopus nigricans</name>
    <dbReference type="NCBI Taxonomy" id="4846"/>
    <lineage>
        <taxon>Eukaryota</taxon>
        <taxon>Fungi</taxon>
        <taxon>Fungi incertae sedis</taxon>
        <taxon>Mucoromycota</taxon>
        <taxon>Mucoromycotina</taxon>
        <taxon>Mucoromycetes</taxon>
        <taxon>Mucorales</taxon>
        <taxon>Mucorineae</taxon>
        <taxon>Rhizopodaceae</taxon>
        <taxon>Rhizopus</taxon>
    </lineage>
</organism>
<dbReference type="AlphaFoldDB" id="A0A367JRA2"/>
<evidence type="ECO:0000313" key="1">
    <source>
        <dbReference type="EMBL" id="RCH92415.1"/>
    </source>
</evidence>
<dbReference type="EMBL" id="PJQM01002843">
    <property type="protein sequence ID" value="RCH92415.1"/>
    <property type="molecule type" value="Genomic_DNA"/>
</dbReference>
<gene>
    <name evidence="1" type="ORF">CU098_011063</name>
</gene>
<comment type="caution">
    <text evidence="1">The sequence shown here is derived from an EMBL/GenBank/DDBJ whole genome shotgun (WGS) entry which is preliminary data.</text>
</comment>
<evidence type="ECO:0000313" key="2">
    <source>
        <dbReference type="Proteomes" id="UP000253551"/>
    </source>
</evidence>
<sequence>MTSIGHIVHELNKQTLILKPRPIARLCREEPKGRLLSMVWRTTQAHTINLAEGIHTTTKSQRYTLAYLSTRLYTQARFRSRQIA</sequence>
<feature type="non-terminal residue" evidence="1">
    <location>
        <position position="84"/>
    </location>
</feature>
<reference evidence="1 2" key="1">
    <citation type="journal article" date="2018" name="G3 (Bethesda)">
        <title>Phylogenetic and Phylogenomic Definition of Rhizopus Species.</title>
        <authorList>
            <person name="Gryganskyi A.P."/>
            <person name="Golan J."/>
            <person name="Dolatabadi S."/>
            <person name="Mondo S."/>
            <person name="Robb S."/>
            <person name="Idnurm A."/>
            <person name="Muszewska A."/>
            <person name="Steczkiewicz K."/>
            <person name="Masonjones S."/>
            <person name="Liao H.L."/>
            <person name="Gajdeczka M.T."/>
            <person name="Anike F."/>
            <person name="Vuek A."/>
            <person name="Anishchenko I.M."/>
            <person name="Voigt K."/>
            <person name="de Hoog G.S."/>
            <person name="Smith M.E."/>
            <person name="Heitman J."/>
            <person name="Vilgalys R."/>
            <person name="Stajich J.E."/>
        </authorList>
    </citation>
    <scope>NUCLEOTIDE SEQUENCE [LARGE SCALE GENOMIC DNA]</scope>
    <source>
        <strain evidence="1 2">LSU 92-RS-03</strain>
    </source>
</reference>
<proteinExistence type="predicted"/>
<keyword evidence="2" id="KW-1185">Reference proteome</keyword>